<sequence>MDTDRGYAWNFTNVTEQGRRRDFNETIEWRQPPGVTSRDECLAWMELALSFVQSCRVLELDHYTLCHTYPPTVEGLRRFIEEGFVPGAGDPRYLEPIFHGRSGRELPVRGTHFADGTRPEDYFPDRGRIPPKVLNDLRRMLGLEPMPIFYDGTCSDLEPETKQQETKGEAQNAPPSRKVQ</sequence>
<protein>
    <submittedName>
        <fullName evidence="2">Uncharacterized protein</fullName>
    </submittedName>
</protein>
<keyword evidence="3" id="KW-1185">Reference proteome</keyword>
<evidence type="ECO:0000313" key="2">
    <source>
        <dbReference type="EMBL" id="RKU40640.1"/>
    </source>
</evidence>
<evidence type="ECO:0000313" key="3">
    <source>
        <dbReference type="Proteomes" id="UP000275385"/>
    </source>
</evidence>
<dbReference type="EMBL" id="QVQW01000096">
    <property type="protein sequence ID" value="RKU40640.1"/>
    <property type="molecule type" value="Genomic_DNA"/>
</dbReference>
<organism evidence="2 3">
    <name type="scientific">Coniochaeta pulveracea</name>
    <dbReference type="NCBI Taxonomy" id="177199"/>
    <lineage>
        <taxon>Eukaryota</taxon>
        <taxon>Fungi</taxon>
        <taxon>Dikarya</taxon>
        <taxon>Ascomycota</taxon>
        <taxon>Pezizomycotina</taxon>
        <taxon>Sordariomycetes</taxon>
        <taxon>Sordariomycetidae</taxon>
        <taxon>Coniochaetales</taxon>
        <taxon>Coniochaetaceae</taxon>
        <taxon>Coniochaeta</taxon>
    </lineage>
</organism>
<name>A0A420XYN6_9PEZI</name>
<dbReference type="OrthoDB" id="5291055at2759"/>
<dbReference type="AlphaFoldDB" id="A0A420XYN6"/>
<feature type="region of interest" description="Disordered" evidence="1">
    <location>
        <begin position="152"/>
        <end position="180"/>
    </location>
</feature>
<proteinExistence type="predicted"/>
<reference evidence="2 3" key="1">
    <citation type="submission" date="2018-08" db="EMBL/GenBank/DDBJ databases">
        <title>Draft genome of the lignicolous fungus Coniochaeta pulveracea.</title>
        <authorList>
            <person name="Borstlap C.J."/>
            <person name="De Witt R.N."/>
            <person name="Botha A."/>
            <person name="Volschenk H."/>
        </authorList>
    </citation>
    <scope>NUCLEOTIDE SEQUENCE [LARGE SCALE GENOMIC DNA]</scope>
    <source>
        <strain evidence="2 3">CAB683</strain>
    </source>
</reference>
<dbReference type="Proteomes" id="UP000275385">
    <property type="component" value="Unassembled WGS sequence"/>
</dbReference>
<comment type="caution">
    <text evidence="2">The sequence shown here is derived from an EMBL/GenBank/DDBJ whole genome shotgun (WGS) entry which is preliminary data.</text>
</comment>
<gene>
    <name evidence="2" type="ORF">DL546_003756</name>
</gene>
<evidence type="ECO:0000256" key="1">
    <source>
        <dbReference type="SAM" id="MobiDB-lite"/>
    </source>
</evidence>
<accession>A0A420XYN6</accession>
<feature type="compositionally biased region" description="Basic and acidic residues" evidence="1">
    <location>
        <begin position="159"/>
        <end position="168"/>
    </location>
</feature>